<dbReference type="SUPFAM" id="SSF46894">
    <property type="entry name" value="C-terminal effector domain of the bipartite response regulators"/>
    <property type="match status" value="1"/>
</dbReference>
<dbReference type="Proteomes" id="UP000638560">
    <property type="component" value="Unassembled WGS sequence"/>
</dbReference>
<dbReference type="PANTHER" id="PTHR16305:SF35">
    <property type="entry name" value="TRANSCRIPTIONAL ACTIVATOR DOMAIN"/>
    <property type="match status" value="1"/>
</dbReference>
<dbReference type="InterPro" id="IPR027417">
    <property type="entry name" value="P-loop_NTPase"/>
</dbReference>
<dbReference type="Gene3D" id="1.10.10.10">
    <property type="entry name" value="Winged helix-like DNA-binding domain superfamily/Winged helix DNA-binding domain"/>
    <property type="match status" value="1"/>
</dbReference>
<dbReference type="PROSITE" id="PS50043">
    <property type="entry name" value="HTH_LUXR_2"/>
    <property type="match status" value="1"/>
</dbReference>
<feature type="compositionally biased region" description="Acidic residues" evidence="3">
    <location>
        <begin position="887"/>
        <end position="903"/>
    </location>
</feature>
<feature type="compositionally biased region" description="Basic and acidic residues" evidence="3">
    <location>
        <begin position="862"/>
        <end position="871"/>
    </location>
</feature>
<dbReference type="SMART" id="SM00421">
    <property type="entry name" value="HTH_LUXR"/>
    <property type="match status" value="1"/>
</dbReference>
<feature type="region of interest" description="Disordered" evidence="3">
    <location>
        <begin position="1"/>
        <end position="46"/>
    </location>
</feature>
<dbReference type="EMBL" id="JADPUN010000111">
    <property type="protein sequence ID" value="MBF9129250.1"/>
    <property type="molecule type" value="Genomic_DNA"/>
</dbReference>
<feature type="region of interest" description="Disordered" evidence="3">
    <location>
        <begin position="862"/>
        <end position="921"/>
    </location>
</feature>
<dbReference type="RefSeq" id="WP_196200890.1">
    <property type="nucleotide sequence ID" value="NZ_JADPUN010000111.1"/>
</dbReference>
<dbReference type="PANTHER" id="PTHR16305">
    <property type="entry name" value="TESTICULAR SOLUBLE ADENYLYL CYCLASE"/>
    <property type="match status" value="1"/>
</dbReference>
<dbReference type="SUPFAM" id="SSF52540">
    <property type="entry name" value="P-loop containing nucleoside triphosphate hydrolases"/>
    <property type="match status" value="1"/>
</dbReference>
<keyword evidence="2" id="KW-0067">ATP-binding</keyword>
<keyword evidence="6" id="KW-1185">Reference proteome</keyword>
<evidence type="ECO:0000256" key="3">
    <source>
        <dbReference type="SAM" id="MobiDB-lite"/>
    </source>
</evidence>
<reference evidence="5 6" key="1">
    <citation type="submission" date="2020-11" db="EMBL/GenBank/DDBJ databases">
        <title>A novel isolate from a Black sea contaminated sediment with potential to produce alkanes: Plantactinospora alkalitolerans sp. nov.</title>
        <authorList>
            <person name="Carro L."/>
            <person name="Veyisoglu A."/>
            <person name="Guven K."/>
            <person name="Schumann P."/>
            <person name="Klenk H.-P."/>
            <person name="Sahin N."/>
        </authorList>
    </citation>
    <scope>NUCLEOTIDE SEQUENCE [LARGE SCALE GENOMIC DNA]</scope>
    <source>
        <strain evidence="5 6">S1510</strain>
    </source>
</reference>
<gene>
    <name evidence="5" type="ORF">I0C86_09715</name>
</gene>
<evidence type="ECO:0000313" key="5">
    <source>
        <dbReference type="EMBL" id="MBF9129250.1"/>
    </source>
</evidence>
<dbReference type="SMART" id="SM00382">
    <property type="entry name" value="AAA"/>
    <property type="match status" value="1"/>
</dbReference>
<dbReference type="CDD" id="cd06170">
    <property type="entry name" value="LuxR_C_like"/>
    <property type="match status" value="1"/>
</dbReference>
<dbReference type="Pfam" id="PF00196">
    <property type="entry name" value="GerE"/>
    <property type="match status" value="1"/>
</dbReference>
<dbReference type="InterPro" id="IPR000792">
    <property type="entry name" value="Tscrpt_reg_LuxR_C"/>
</dbReference>
<feature type="compositionally biased region" description="Low complexity" evidence="3">
    <location>
        <begin position="877"/>
        <end position="886"/>
    </location>
</feature>
<feature type="domain" description="HTH luxR-type" evidence="4">
    <location>
        <begin position="921"/>
        <end position="986"/>
    </location>
</feature>
<dbReference type="InterPro" id="IPR003593">
    <property type="entry name" value="AAA+_ATPase"/>
</dbReference>
<dbReference type="Gene3D" id="1.25.40.10">
    <property type="entry name" value="Tetratricopeptide repeat domain"/>
    <property type="match status" value="1"/>
</dbReference>
<dbReference type="Gene3D" id="3.40.50.300">
    <property type="entry name" value="P-loop containing nucleotide triphosphate hydrolases"/>
    <property type="match status" value="1"/>
</dbReference>
<dbReference type="PRINTS" id="PR00038">
    <property type="entry name" value="HTHLUXR"/>
</dbReference>
<dbReference type="InterPro" id="IPR036388">
    <property type="entry name" value="WH-like_DNA-bd_sf"/>
</dbReference>
<dbReference type="InterPro" id="IPR016032">
    <property type="entry name" value="Sig_transdc_resp-reg_C-effctor"/>
</dbReference>
<sequence length="989" mass="104355">MYDLSEPAADGADNASVPHDSRRRRADPRCPTRTGRSGPDLALTRGGETRQIERILDDIEGGARFVEVTGDPGIGKTRLLTEVANLARARKIPVWSGAAPQPGWEFPFGGFVDAIDRHLVGASPVQLAGLSPDDQEALASIFPMFPGPSDGGPRPARLPQRYALVRAIHALVESYPSTGGPLVIVLDDLHRADDQTIDALRYLLHSPPRAALLVAFAHRERQTPAQLRAAVGTAPELTRLRLGPLSRRQVGVLLAGRPHPLGARELYRRSGGNPRYLEALTAVGPAAVDAVTVAEFDGLSPNARQTASAASVIGDRLHLPIVAQVAQLSNVDLLHAIDELVERDLVRYLPETGDFTFRHPFVRRTIYQSSRPGWRLDAHARAARILSAGSDAVALAPHLAVVAAVDDADAISNLVTAAAAVQTTAPELAAHWLRAALRICTDERQAATRFAILVGLGRAYGRAGRPADGCAALREALRQPVPIGDAERTEVAALYGRLSHALGRIAQGRTLIRSQLGALADPAGPHRVSLTLLLAHLELACGAPDQARPLAEWAVKSAPNRRPPSDRAGALALLAAVSCFEGAVSQVQSLLVEAARTLDGLTDDELAARPEAALWLGWAELWAERQRDALHHLDRAVTVLTDQPPDGHGITLCHVLIVRTLGLGVAGRLRAAGDSADRAVDVAEEFGGTDLRNTVAVLRTWVAARAGWPARATDCSPPDTGIATGGWFATLGRVLATENRLVLDAGGGSMAGFCPDDETVPAADPRIRVVHAEILTRAALRAGRTALAAEWARRGQSVADDVPLPGLTGLAMLARAQVLAAREPGGGAEVAADAAKALGYAGLWWDAARARALAGAGTAAVDVDHPDDADQGHPYADDGAPSAADPSDADPDAADPDAADPDDVPLVAGTAGEPRAQRRTGRARLAVLTRRERQVADLAGEGLTNREIAAALFVTEKTVEMHLTHVFAKLDVRNRVGMARRLSAAAGAD</sequence>
<keyword evidence="1" id="KW-0547">Nucleotide-binding</keyword>
<name>A0ABS0GST6_9ACTN</name>
<protein>
    <submittedName>
        <fullName evidence="5">AAA family ATPase</fullName>
    </submittedName>
</protein>
<dbReference type="InterPro" id="IPR011990">
    <property type="entry name" value="TPR-like_helical_dom_sf"/>
</dbReference>
<evidence type="ECO:0000256" key="1">
    <source>
        <dbReference type="ARBA" id="ARBA00022741"/>
    </source>
</evidence>
<proteinExistence type="predicted"/>
<accession>A0ABS0GST6</accession>
<dbReference type="InterPro" id="IPR041664">
    <property type="entry name" value="AAA_16"/>
</dbReference>
<comment type="caution">
    <text evidence="5">The sequence shown here is derived from an EMBL/GenBank/DDBJ whole genome shotgun (WGS) entry which is preliminary data.</text>
</comment>
<evidence type="ECO:0000313" key="6">
    <source>
        <dbReference type="Proteomes" id="UP000638560"/>
    </source>
</evidence>
<evidence type="ECO:0000259" key="4">
    <source>
        <dbReference type="PROSITE" id="PS50043"/>
    </source>
</evidence>
<dbReference type="PROSITE" id="PS00622">
    <property type="entry name" value="HTH_LUXR_1"/>
    <property type="match status" value="1"/>
</dbReference>
<dbReference type="Pfam" id="PF13191">
    <property type="entry name" value="AAA_16"/>
    <property type="match status" value="1"/>
</dbReference>
<evidence type="ECO:0000256" key="2">
    <source>
        <dbReference type="ARBA" id="ARBA00022840"/>
    </source>
</evidence>
<organism evidence="5 6">
    <name type="scientific">Plantactinospora alkalitolerans</name>
    <dbReference type="NCBI Taxonomy" id="2789879"/>
    <lineage>
        <taxon>Bacteria</taxon>
        <taxon>Bacillati</taxon>
        <taxon>Actinomycetota</taxon>
        <taxon>Actinomycetes</taxon>
        <taxon>Micromonosporales</taxon>
        <taxon>Micromonosporaceae</taxon>
        <taxon>Plantactinospora</taxon>
    </lineage>
</organism>